<dbReference type="CDD" id="cd08756">
    <property type="entry name" value="RGS_GEF_like"/>
    <property type="match status" value="1"/>
</dbReference>
<feature type="compositionally biased region" description="Polar residues" evidence="5">
    <location>
        <begin position="404"/>
        <end position="418"/>
    </location>
</feature>
<proteinExistence type="predicted"/>
<dbReference type="PANTHER" id="PTHR45872:SF2">
    <property type="entry name" value="RHO GUANINE NUCLEOTIDE EXCHANGE FACTOR 2, ISOFORM D"/>
    <property type="match status" value="1"/>
</dbReference>
<keyword evidence="2" id="KW-0479">Metal-binding</keyword>
<dbReference type="Gene3D" id="1.10.167.10">
    <property type="entry name" value="Regulator of G-protein Signalling 4, domain 2"/>
    <property type="match status" value="1"/>
</dbReference>
<dbReference type="GO" id="GO:0005085">
    <property type="term" value="F:guanyl-nucleotide exchange factor activity"/>
    <property type="evidence" value="ECO:0007669"/>
    <property type="project" value="InterPro"/>
</dbReference>
<dbReference type="OrthoDB" id="2272012at2759"/>
<evidence type="ECO:0000259" key="8">
    <source>
        <dbReference type="PROSITE" id="PS50106"/>
    </source>
</evidence>
<dbReference type="InterPro" id="IPR035899">
    <property type="entry name" value="DBL_dom_sf"/>
</dbReference>
<comment type="subcellular location">
    <subcellularLocation>
        <location evidence="1">Membrane</location>
    </subcellularLocation>
</comment>
<dbReference type="SMART" id="SM00325">
    <property type="entry name" value="RhoGEF"/>
    <property type="match status" value="1"/>
</dbReference>
<feature type="compositionally biased region" description="Low complexity" evidence="5">
    <location>
        <begin position="281"/>
        <end position="291"/>
    </location>
</feature>
<evidence type="ECO:0000259" key="6">
    <source>
        <dbReference type="PROSITE" id="PS50010"/>
    </source>
</evidence>
<dbReference type="GO" id="GO:0001664">
    <property type="term" value="F:G protein-coupled receptor binding"/>
    <property type="evidence" value="ECO:0007669"/>
    <property type="project" value="TreeGrafter"/>
</dbReference>
<feature type="region of interest" description="Disordered" evidence="5">
    <location>
        <begin position="910"/>
        <end position="1080"/>
    </location>
</feature>
<comment type="caution">
    <text evidence="10">The sequence shown here is derived from an EMBL/GenBank/DDBJ whole genome shotgun (WGS) entry which is preliminary data.</text>
</comment>
<feature type="domain" description="Phorbol-ester/DAG-type" evidence="7">
    <location>
        <begin position="811"/>
        <end position="861"/>
    </location>
</feature>
<dbReference type="GO" id="GO:0016020">
    <property type="term" value="C:membrane"/>
    <property type="evidence" value="ECO:0007669"/>
    <property type="project" value="UniProtKB-SubCell"/>
</dbReference>
<dbReference type="GO" id="GO:0046872">
    <property type="term" value="F:metal ion binding"/>
    <property type="evidence" value="ECO:0007669"/>
    <property type="project" value="UniProtKB-KW"/>
</dbReference>
<feature type="region of interest" description="Disordered" evidence="5">
    <location>
        <begin position="16"/>
        <end position="35"/>
    </location>
</feature>
<feature type="compositionally biased region" description="Pro residues" evidence="5">
    <location>
        <begin position="256"/>
        <end position="267"/>
    </location>
</feature>
<dbReference type="SUPFAM" id="SSF48065">
    <property type="entry name" value="DBL homology domain (DH-domain)"/>
    <property type="match status" value="1"/>
</dbReference>
<dbReference type="GO" id="GO:0005737">
    <property type="term" value="C:cytoplasm"/>
    <property type="evidence" value="ECO:0007669"/>
    <property type="project" value="InterPro"/>
</dbReference>
<feature type="compositionally biased region" description="Low complexity" evidence="5">
    <location>
        <begin position="1028"/>
        <end position="1047"/>
    </location>
</feature>
<dbReference type="Gene3D" id="1.20.900.10">
    <property type="entry name" value="Dbl homology (DH) domain"/>
    <property type="match status" value="1"/>
</dbReference>
<dbReference type="PROSITE" id="PS00479">
    <property type="entry name" value="ZF_DAG_PE_1"/>
    <property type="match status" value="1"/>
</dbReference>
<dbReference type="PROSITE" id="PS50132">
    <property type="entry name" value="RGS"/>
    <property type="match status" value="1"/>
</dbReference>
<sequence length="1260" mass="141143">MFLNIMNNANTIINDRTSSSTNLNGSVRRPSPVPIPIQSGAMVGATGRPHSLMDSPTHTSGHPHIVQIVINKDETGYGMKVSGDNPVYVQSVKEGGAAEKAGLHAGDKIIKVNGVNVMQSTHTEVVALIKSSAQVILTVQQRTGALRNMGSPSLHTRPLTTHASQRITGPQPVTHEKQYQLQLEREQQIRLMIEKEQRYIDQLRSEIAISPSDKKTEKLNKAESNLQKLHTILQNHVRTQNEQTPRISHLLDNLDTPPPLPSTPPPNIAKTLPPKNKKSLKSPSQSPSSPTEGNFLDNDVPPPLPKRNRPVVDAQNNKRALYINGKVPLDIDSMFINQEINSNIQQKTSKNISKSPTKSLPTKIGRKSPKITKSMSDPSAAVMIDNSLYSDINTPPPLPPRAPISNTGSSSDPDAVNSINKQMSYPLVATCTTLVNNYSPNHTHHRTKSSPDSLSVISPAEASRRLIASESMNDLSRSESWEPSATPPGTPPPPYPSPLPNRRQPYNSNRSSANTDDGDIAFEEGSAMETSSPDRCSGSSPGLLGRVLANSSPIHAATSQTAQQPIISMEDDEISDPEVGQLEDHGPFKSLSRLWEHTPHLAVFMNYVLSNSDPSSLLFYLITDLYKEGNAKEMRKWAFEIHSSFLVPDAPLRLSNVDENIAREIDDVLTREFDKEEILRKIFWKARNRAKEELTKQLADFQQKRTAGLGTIFGPNDSVLSDIGQDKTKEMKLYETLLLDKLEPYLDELDRENYNHRRYLTAAALATVITRVFGVRPAGHALDRCPTFVNKEKSFRTKFIGRYSRKLTLQGHQFVAQPYYTVILCNHCHQIIYGIAPQGYQCSACLINLHRLCVKLYDDTCPGPINKKDRGIGKLMDRIHSRDHRRKPSSHFIQMEKERRLAEERDYTIDLDATGGETKPGHPSVTRTGSDRRPDALREESSSKTHHQEIHQDHVDHETDVAHQDSTVSLPAYTGNKKRTSTNINRSESVKEQSEKRKQRRNISDPLHNTTNETVDLDQQGLSYQTNSGSSSNSSLSSRSSESPSTSLDAVSGFAATHPAGSGWDSDMDVEADPPDWQSSVPEEELANLHPHEKKRQDVINELFHTERSHVRNLRVLDYVFRKPLQQSKILKQEDINLIFPSLSELLDIHSHLNTTMKSKRKETPIIRDIGDMLLNMFDGTMGENFQSLAAAFCERQQLALEFIKERRKKDSRFDSFLSECEKNILCRRLPLQGILPTEMQRLSKYPLLLERLIDSEEKK</sequence>
<evidence type="ECO:0000259" key="7">
    <source>
        <dbReference type="PROSITE" id="PS50081"/>
    </source>
</evidence>
<dbReference type="Pfam" id="PF00130">
    <property type="entry name" value="C1_1"/>
    <property type="match status" value="1"/>
</dbReference>
<dbReference type="SUPFAM" id="SSF57889">
    <property type="entry name" value="Cysteine-rich domain"/>
    <property type="match status" value="1"/>
</dbReference>
<dbReference type="AlphaFoldDB" id="A0A8K0G2D5"/>
<gene>
    <name evidence="10" type="ORF">ILUMI_22659</name>
</gene>
<organism evidence="10 11">
    <name type="scientific">Ignelater luminosus</name>
    <name type="common">Cucubano</name>
    <name type="synonym">Pyrophorus luminosus</name>
    <dbReference type="NCBI Taxonomy" id="2038154"/>
    <lineage>
        <taxon>Eukaryota</taxon>
        <taxon>Metazoa</taxon>
        <taxon>Ecdysozoa</taxon>
        <taxon>Arthropoda</taxon>
        <taxon>Hexapoda</taxon>
        <taxon>Insecta</taxon>
        <taxon>Pterygota</taxon>
        <taxon>Neoptera</taxon>
        <taxon>Endopterygota</taxon>
        <taxon>Coleoptera</taxon>
        <taxon>Polyphaga</taxon>
        <taxon>Elateriformia</taxon>
        <taxon>Elateroidea</taxon>
        <taxon>Elateridae</taxon>
        <taxon>Agrypninae</taxon>
        <taxon>Pyrophorini</taxon>
        <taxon>Ignelater</taxon>
    </lineage>
</organism>
<feature type="region of interest" description="Disordered" evidence="5">
    <location>
        <begin position="471"/>
        <end position="519"/>
    </location>
</feature>
<feature type="domain" description="PDZ" evidence="8">
    <location>
        <begin position="67"/>
        <end position="144"/>
    </location>
</feature>
<dbReference type="InterPro" id="IPR046349">
    <property type="entry name" value="C1-like_sf"/>
</dbReference>
<feature type="compositionally biased region" description="Polar residues" evidence="5">
    <location>
        <begin position="504"/>
        <end position="515"/>
    </location>
</feature>
<dbReference type="InterPro" id="IPR036034">
    <property type="entry name" value="PDZ_sf"/>
</dbReference>
<dbReference type="InterPro" id="IPR000219">
    <property type="entry name" value="DH_dom"/>
</dbReference>
<feature type="compositionally biased region" description="Polar residues" evidence="5">
    <location>
        <begin position="346"/>
        <end position="360"/>
    </location>
</feature>
<dbReference type="PROSITE" id="PS50081">
    <property type="entry name" value="ZF_DAG_PE_2"/>
    <property type="match status" value="1"/>
</dbReference>
<dbReference type="Pfam" id="PF00621">
    <property type="entry name" value="RhoGEF"/>
    <property type="match status" value="1"/>
</dbReference>
<dbReference type="InterPro" id="IPR001478">
    <property type="entry name" value="PDZ"/>
</dbReference>
<evidence type="ECO:0000256" key="5">
    <source>
        <dbReference type="SAM" id="MobiDB-lite"/>
    </source>
</evidence>
<keyword evidence="4" id="KW-0472">Membrane</keyword>
<dbReference type="SMART" id="SM00109">
    <property type="entry name" value="C1"/>
    <property type="match status" value="1"/>
</dbReference>
<feature type="compositionally biased region" description="Polar residues" evidence="5">
    <location>
        <begin position="16"/>
        <end position="25"/>
    </location>
</feature>
<evidence type="ECO:0000313" key="10">
    <source>
        <dbReference type="EMBL" id="KAF2883486.1"/>
    </source>
</evidence>
<dbReference type="PROSITE" id="PS50106">
    <property type="entry name" value="PDZ"/>
    <property type="match status" value="1"/>
</dbReference>
<evidence type="ECO:0000256" key="1">
    <source>
        <dbReference type="ARBA" id="ARBA00004370"/>
    </source>
</evidence>
<dbReference type="Gene3D" id="3.30.60.20">
    <property type="match status" value="1"/>
</dbReference>
<dbReference type="Pfam" id="PF09128">
    <property type="entry name" value="RGS-like"/>
    <property type="match status" value="1"/>
</dbReference>
<evidence type="ECO:0000256" key="2">
    <source>
        <dbReference type="ARBA" id="ARBA00022723"/>
    </source>
</evidence>
<protein>
    <recommendedName>
        <fullName evidence="12">Rho guanine nucleotide exchange factor 12</fullName>
    </recommendedName>
</protein>
<dbReference type="InterPro" id="IPR015212">
    <property type="entry name" value="RGS-like_dom"/>
</dbReference>
<dbReference type="PROSITE" id="PS50010">
    <property type="entry name" value="DH_2"/>
    <property type="match status" value="1"/>
</dbReference>
<feature type="compositionally biased region" description="Basic and acidic residues" evidence="5">
    <location>
        <begin position="929"/>
        <end position="963"/>
    </location>
</feature>
<name>A0A8K0G2D5_IGNLU</name>
<feature type="region of interest" description="Disordered" evidence="5">
    <location>
        <begin position="391"/>
        <end position="418"/>
    </location>
</feature>
<dbReference type="InterPro" id="IPR016137">
    <property type="entry name" value="RGS"/>
</dbReference>
<evidence type="ECO:0000259" key="9">
    <source>
        <dbReference type="PROSITE" id="PS50132"/>
    </source>
</evidence>
<keyword evidence="3" id="KW-0862">Zinc</keyword>
<dbReference type="SUPFAM" id="SSF48097">
    <property type="entry name" value="Regulator of G-protein signaling, RGS"/>
    <property type="match status" value="1"/>
</dbReference>
<reference evidence="10" key="1">
    <citation type="submission" date="2019-08" db="EMBL/GenBank/DDBJ databases">
        <title>The genome of the North American firefly Photinus pyralis.</title>
        <authorList>
            <consortium name="Photinus pyralis genome working group"/>
            <person name="Fallon T.R."/>
            <person name="Sander Lower S.E."/>
            <person name="Weng J.-K."/>
        </authorList>
    </citation>
    <scope>NUCLEOTIDE SEQUENCE</scope>
    <source>
        <strain evidence="10">TRF0915ILg1</strain>
        <tissue evidence="10">Whole body</tissue>
    </source>
</reference>
<dbReference type="Proteomes" id="UP000801492">
    <property type="component" value="Unassembled WGS sequence"/>
</dbReference>
<dbReference type="CDD" id="cd00160">
    <property type="entry name" value="RhoGEF"/>
    <property type="match status" value="1"/>
</dbReference>
<dbReference type="PANTHER" id="PTHR45872">
    <property type="entry name" value="RHO GUANINE NUCLEOTIDE EXCHANGE FACTOR 2, ISOFORM D"/>
    <property type="match status" value="1"/>
</dbReference>
<evidence type="ECO:0000313" key="11">
    <source>
        <dbReference type="Proteomes" id="UP000801492"/>
    </source>
</evidence>
<feature type="domain" description="DH" evidence="6">
    <location>
        <begin position="1095"/>
        <end position="1260"/>
    </location>
</feature>
<evidence type="ECO:0000256" key="4">
    <source>
        <dbReference type="ARBA" id="ARBA00023136"/>
    </source>
</evidence>
<evidence type="ECO:0008006" key="12">
    <source>
        <dbReference type="Google" id="ProtNLM"/>
    </source>
</evidence>
<keyword evidence="11" id="KW-1185">Reference proteome</keyword>
<dbReference type="GO" id="GO:0007186">
    <property type="term" value="P:G protein-coupled receptor signaling pathway"/>
    <property type="evidence" value="ECO:0007669"/>
    <property type="project" value="TreeGrafter"/>
</dbReference>
<dbReference type="SUPFAM" id="SSF50156">
    <property type="entry name" value="PDZ domain-like"/>
    <property type="match status" value="1"/>
</dbReference>
<dbReference type="Pfam" id="PF00595">
    <property type="entry name" value="PDZ"/>
    <property type="match status" value="1"/>
</dbReference>
<evidence type="ECO:0000256" key="3">
    <source>
        <dbReference type="ARBA" id="ARBA00022833"/>
    </source>
</evidence>
<dbReference type="InterPro" id="IPR002219">
    <property type="entry name" value="PKC_DAG/PE"/>
</dbReference>
<feature type="region of interest" description="Disordered" evidence="5">
    <location>
        <begin position="346"/>
        <end position="376"/>
    </location>
</feature>
<dbReference type="InterPro" id="IPR044926">
    <property type="entry name" value="RGS_subdomain_2"/>
</dbReference>
<feature type="region of interest" description="Disordered" evidence="5">
    <location>
        <begin position="249"/>
        <end position="313"/>
    </location>
</feature>
<accession>A0A8K0G2D5</accession>
<dbReference type="EMBL" id="VTPC01090404">
    <property type="protein sequence ID" value="KAF2883486.1"/>
    <property type="molecule type" value="Genomic_DNA"/>
</dbReference>
<feature type="domain" description="RGS" evidence="9">
    <location>
        <begin position="590"/>
        <end position="683"/>
    </location>
</feature>
<dbReference type="Gene3D" id="2.30.42.10">
    <property type="match status" value="1"/>
</dbReference>
<dbReference type="InterPro" id="IPR036305">
    <property type="entry name" value="RGS_sf"/>
</dbReference>
<feature type="compositionally biased region" description="Pro residues" evidence="5">
    <location>
        <begin position="485"/>
        <end position="499"/>
    </location>
</feature>
<dbReference type="SMART" id="SM00228">
    <property type="entry name" value="PDZ"/>
    <property type="match status" value="1"/>
</dbReference>